<keyword evidence="3" id="KW-0812">Transmembrane</keyword>
<name>A0A6L2LHP4_TANCI</name>
<dbReference type="InterPro" id="IPR036875">
    <property type="entry name" value="Znf_CCHC_sf"/>
</dbReference>
<feature type="transmembrane region" description="Helical" evidence="3">
    <location>
        <begin position="362"/>
        <end position="387"/>
    </location>
</feature>
<keyword evidence="3" id="KW-0472">Membrane</keyword>
<comment type="caution">
    <text evidence="5">The sequence shown here is derived from an EMBL/GenBank/DDBJ whole genome shotgun (WGS) entry which is preliminary data.</text>
</comment>
<evidence type="ECO:0000256" key="3">
    <source>
        <dbReference type="SAM" id="Phobius"/>
    </source>
</evidence>
<dbReference type="GO" id="GO:0008270">
    <property type="term" value="F:zinc ion binding"/>
    <property type="evidence" value="ECO:0007669"/>
    <property type="project" value="UniProtKB-KW"/>
</dbReference>
<feature type="region of interest" description="Disordered" evidence="2">
    <location>
        <begin position="245"/>
        <end position="269"/>
    </location>
</feature>
<gene>
    <name evidence="5" type="ORF">Tci_033311</name>
</gene>
<feature type="region of interest" description="Disordered" evidence="2">
    <location>
        <begin position="49"/>
        <end position="97"/>
    </location>
</feature>
<feature type="domain" description="CCHC-type" evidence="4">
    <location>
        <begin position="114"/>
        <end position="129"/>
    </location>
</feature>
<dbReference type="Gene3D" id="4.10.60.10">
    <property type="entry name" value="Zinc finger, CCHC-type"/>
    <property type="match status" value="1"/>
</dbReference>
<protein>
    <recommendedName>
        <fullName evidence="4">CCHC-type domain-containing protein</fullName>
    </recommendedName>
</protein>
<evidence type="ECO:0000259" key="4">
    <source>
        <dbReference type="PROSITE" id="PS50158"/>
    </source>
</evidence>
<reference evidence="5" key="1">
    <citation type="journal article" date="2019" name="Sci. Rep.">
        <title>Draft genome of Tanacetum cinerariifolium, the natural source of mosquito coil.</title>
        <authorList>
            <person name="Yamashiro T."/>
            <person name="Shiraishi A."/>
            <person name="Satake H."/>
            <person name="Nakayama K."/>
        </authorList>
    </citation>
    <scope>NUCLEOTIDE SEQUENCE</scope>
</reference>
<dbReference type="EMBL" id="BKCJ010004486">
    <property type="protein sequence ID" value="GEU61333.1"/>
    <property type="molecule type" value="Genomic_DNA"/>
</dbReference>
<dbReference type="InterPro" id="IPR001878">
    <property type="entry name" value="Znf_CCHC"/>
</dbReference>
<dbReference type="SUPFAM" id="SSF57756">
    <property type="entry name" value="Retrovirus zinc finger-like domains"/>
    <property type="match status" value="1"/>
</dbReference>
<keyword evidence="1" id="KW-0479">Metal-binding</keyword>
<dbReference type="PROSITE" id="PS50158">
    <property type="entry name" value="ZF_CCHC"/>
    <property type="match status" value="1"/>
</dbReference>
<sequence>MYRESNLKCIETLSKQLETLKLEKDGVDGKLAGLLKALKNLDNLIESQRSDKVKDGDTQSEKNKKETPKKSQVKYAEQYRQSNKKPNVRGNQRNWNNLKSYQLGPDFVMTKKACFNCGDFSHLANDCRKRVQRKTTRSQNHAYMSPSHRSVGHRLHGAPIRPPHRSAGHRPHGAPMRHPHRFAGHRPHGPLMNPMRPNMNGARPNRSFFIQAHSYETRPFLKTSAVKTQYRAPWVPTINRNNSPVNRKFSIGRRNFPTANRNFPTASRKFPTRSTKIHTADMGRKGKAIKPSACWIWKPTQNLSNKGPNNNSGSSQNNIDDKGYWDSDCSRHMTGNISYLYDFEPFDGGYVFFVSLLARASLVVIIILPLVVSILCYLSFLSFGLGASQDFQMLASMLSPSGLICSGGGSDGESGLDLLRDEGTNSDESSG</sequence>
<keyword evidence="3" id="KW-1133">Transmembrane helix</keyword>
<proteinExistence type="predicted"/>
<evidence type="ECO:0000256" key="2">
    <source>
        <dbReference type="SAM" id="MobiDB-lite"/>
    </source>
</evidence>
<feature type="compositionally biased region" description="Polar residues" evidence="2">
    <location>
        <begin position="88"/>
        <end position="97"/>
    </location>
</feature>
<dbReference type="GO" id="GO:0003676">
    <property type="term" value="F:nucleic acid binding"/>
    <property type="evidence" value="ECO:0007669"/>
    <property type="project" value="InterPro"/>
</dbReference>
<feature type="compositionally biased region" description="Basic and acidic residues" evidence="2">
    <location>
        <begin position="49"/>
        <end position="69"/>
    </location>
</feature>
<dbReference type="AlphaFoldDB" id="A0A6L2LHP4"/>
<keyword evidence="1" id="KW-0863">Zinc-finger</keyword>
<evidence type="ECO:0000313" key="5">
    <source>
        <dbReference type="EMBL" id="GEU61333.1"/>
    </source>
</evidence>
<dbReference type="SMART" id="SM00343">
    <property type="entry name" value="ZnF_C2HC"/>
    <property type="match status" value="1"/>
</dbReference>
<keyword evidence="1" id="KW-0862">Zinc</keyword>
<feature type="region of interest" description="Disordered" evidence="2">
    <location>
        <begin position="135"/>
        <end position="174"/>
    </location>
</feature>
<evidence type="ECO:0000256" key="1">
    <source>
        <dbReference type="PROSITE-ProRule" id="PRU00047"/>
    </source>
</evidence>
<accession>A0A6L2LHP4</accession>
<feature type="compositionally biased region" description="Basic residues" evidence="2">
    <location>
        <begin position="150"/>
        <end position="174"/>
    </location>
</feature>
<organism evidence="5">
    <name type="scientific">Tanacetum cinerariifolium</name>
    <name type="common">Dalmatian daisy</name>
    <name type="synonym">Chrysanthemum cinerariifolium</name>
    <dbReference type="NCBI Taxonomy" id="118510"/>
    <lineage>
        <taxon>Eukaryota</taxon>
        <taxon>Viridiplantae</taxon>
        <taxon>Streptophyta</taxon>
        <taxon>Embryophyta</taxon>
        <taxon>Tracheophyta</taxon>
        <taxon>Spermatophyta</taxon>
        <taxon>Magnoliopsida</taxon>
        <taxon>eudicotyledons</taxon>
        <taxon>Gunneridae</taxon>
        <taxon>Pentapetalae</taxon>
        <taxon>asterids</taxon>
        <taxon>campanulids</taxon>
        <taxon>Asterales</taxon>
        <taxon>Asteraceae</taxon>
        <taxon>Asteroideae</taxon>
        <taxon>Anthemideae</taxon>
        <taxon>Anthemidinae</taxon>
        <taxon>Tanacetum</taxon>
    </lineage>
</organism>